<accession>A0A8I1EG28</accession>
<comment type="caution">
    <text evidence="1">The sequence shown here is derived from an EMBL/GenBank/DDBJ whole genome shotgun (WGS) entry which is preliminary data.</text>
</comment>
<evidence type="ECO:0000313" key="2">
    <source>
        <dbReference type="Proteomes" id="UP000637061"/>
    </source>
</evidence>
<dbReference type="Gene3D" id="3.30.530.20">
    <property type="match status" value="1"/>
</dbReference>
<evidence type="ECO:0000313" key="1">
    <source>
        <dbReference type="EMBL" id="MBI6884986.1"/>
    </source>
</evidence>
<proteinExistence type="predicted"/>
<dbReference type="AlphaFoldDB" id="A0A8I1EG28"/>
<dbReference type="Proteomes" id="UP000637061">
    <property type="component" value="Unassembled WGS sequence"/>
</dbReference>
<protein>
    <submittedName>
        <fullName evidence="1">SRPBCC family protein</fullName>
    </submittedName>
</protein>
<sequence length="158" mass="18065">MPAIEFSSVIESTVEQVWRLLRDFKGIGQWRAEIVGGITDFRYSTGQYVREVMVSHGSISRERRLKVCDHEMSVSFMSVGSTFQYGTYRVFVQVHPTTRRAASVVSWICYYAPRSASEVKSMEHILHSYIIDIHHQLSSSLTHAMSRNQSANTSSRKV</sequence>
<name>A0A8I1EG28_PSEPU</name>
<dbReference type="InterPro" id="IPR023393">
    <property type="entry name" value="START-like_dom_sf"/>
</dbReference>
<reference evidence="1" key="1">
    <citation type="submission" date="2020-12" db="EMBL/GenBank/DDBJ databases">
        <title>Enhanced detection system for hospital associated transmission using whole genome sequencing surveillance.</title>
        <authorList>
            <person name="Harrison L.H."/>
            <person name="Van Tyne D."/>
            <person name="Marsh J.W."/>
            <person name="Griffith M.P."/>
            <person name="Snyder D.J."/>
            <person name="Cooper V.S."/>
            <person name="Mustapha M."/>
        </authorList>
    </citation>
    <scope>NUCLEOTIDE SEQUENCE</scope>
    <source>
        <strain evidence="1">PSB00042</strain>
    </source>
</reference>
<gene>
    <name evidence="1" type="ORF">JEU22_13815</name>
</gene>
<dbReference type="SUPFAM" id="SSF55961">
    <property type="entry name" value="Bet v1-like"/>
    <property type="match status" value="1"/>
</dbReference>
<organism evidence="1 2">
    <name type="scientific">Pseudomonas putida</name>
    <name type="common">Arthrobacter siderocapsulatus</name>
    <dbReference type="NCBI Taxonomy" id="303"/>
    <lineage>
        <taxon>Bacteria</taxon>
        <taxon>Pseudomonadati</taxon>
        <taxon>Pseudomonadota</taxon>
        <taxon>Gammaproteobacteria</taxon>
        <taxon>Pseudomonadales</taxon>
        <taxon>Pseudomonadaceae</taxon>
        <taxon>Pseudomonas</taxon>
    </lineage>
</organism>
<dbReference type="EMBL" id="JAEHTE010000014">
    <property type="protein sequence ID" value="MBI6884986.1"/>
    <property type="molecule type" value="Genomic_DNA"/>
</dbReference>